<evidence type="ECO:0000313" key="3">
    <source>
        <dbReference type="Proteomes" id="UP000319801"/>
    </source>
</evidence>
<accession>A0A556UYM6</accession>
<dbReference type="OrthoDB" id="5971719at2759"/>
<feature type="region of interest" description="Disordered" evidence="1">
    <location>
        <begin position="308"/>
        <end position="330"/>
    </location>
</feature>
<keyword evidence="3" id="KW-1185">Reference proteome</keyword>
<feature type="region of interest" description="Disordered" evidence="1">
    <location>
        <begin position="111"/>
        <end position="183"/>
    </location>
</feature>
<organism evidence="2 3">
    <name type="scientific">Bagarius yarrelli</name>
    <name type="common">Goonch</name>
    <name type="synonym">Bagrus yarrelli</name>
    <dbReference type="NCBI Taxonomy" id="175774"/>
    <lineage>
        <taxon>Eukaryota</taxon>
        <taxon>Metazoa</taxon>
        <taxon>Chordata</taxon>
        <taxon>Craniata</taxon>
        <taxon>Vertebrata</taxon>
        <taxon>Euteleostomi</taxon>
        <taxon>Actinopterygii</taxon>
        <taxon>Neopterygii</taxon>
        <taxon>Teleostei</taxon>
        <taxon>Ostariophysi</taxon>
        <taxon>Siluriformes</taxon>
        <taxon>Sisoridae</taxon>
        <taxon>Sisorinae</taxon>
        <taxon>Bagarius</taxon>
    </lineage>
</organism>
<protein>
    <submittedName>
        <fullName evidence="2">Drebrin</fullName>
    </submittedName>
</protein>
<dbReference type="EMBL" id="VCAZ01000078">
    <property type="protein sequence ID" value="TSP68528.1"/>
    <property type="molecule type" value="Genomic_DNA"/>
</dbReference>
<sequence length="330" mass="37004">MTYFHVAKVPEVYTRHVEWKLHFAAPCWKLQLFLFMCLQTEHSSEDPSQDKKESEVEEAAAIIAQRTSNPREFFKQREKAVTCSLDTSPVSSHRTGRLDSPFLKQQHSVCVSSPSSSRIPEPLDDPNEGFEAISPTPIPKIAIQEEKDDNSEKEWAPESPERVPVQESEPDQTDVPQAHPTELKSTVVEDTLLDMWESSPAPTITPCQAPHIMDLMGDADSAPSLPQPLLSFDDVPDVTLCPSAEDVPSSLVDVTESHHMTLSYQPASDSQELDENQELLTNGDSLLKEGTQKSISHAGTRTLWWTMTTNRTGDQNERLPGKEKNNKHFY</sequence>
<dbReference type="AlphaFoldDB" id="A0A556UYM6"/>
<dbReference type="Proteomes" id="UP000319801">
    <property type="component" value="Unassembled WGS sequence"/>
</dbReference>
<reference evidence="2 3" key="1">
    <citation type="journal article" date="2019" name="Genome Biol. Evol.">
        <title>Whole-Genome Sequencing of the Giant Devil Catfish, Bagarius yarrelli.</title>
        <authorList>
            <person name="Jiang W."/>
            <person name="Lv Y."/>
            <person name="Cheng L."/>
            <person name="Yang K."/>
            <person name="Chao B."/>
            <person name="Wang X."/>
            <person name="Li Y."/>
            <person name="Pan X."/>
            <person name="You X."/>
            <person name="Zhang Y."/>
            <person name="Yang J."/>
            <person name="Li J."/>
            <person name="Zhang X."/>
            <person name="Liu S."/>
            <person name="Sun C."/>
            <person name="Yang J."/>
            <person name="Shi Q."/>
        </authorList>
    </citation>
    <scope>NUCLEOTIDE SEQUENCE [LARGE SCALE GENOMIC DNA]</scope>
    <source>
        <strain evidence="2">JWS20170419001</strain>
        <tissue evidence="2">Muscle</tissue>
    </source>
</reference>
<name>A0A556UYM6_BAGYA</name>
<feature type="compositionally biased region" description="Basic and acidic residues" evidence="1">
    <location>
        <begin position="314"/>
        <end position="330"/>
    </location>
</feature>
<feature type="compositionally biased region" description="Basic and acidic residues" evidence="1">
    <location>
        <begin position="150"/>
        <end position="161"/>
    </location>
</feature>
<gene>
    <name evidence="2" type="ORF">Baya_11013</name>
</gene>
<evidence type="ECO:0000313" key="2">
    <source>
        <dbReference type="EMBL" id="TSP68528.1"/>
    </source>
</evidence>
<comment type="caution">
    <text evidence="2">The sequence shown here is derived from an EMBL/GenBank/DDBJ whole genome shotgun (WGS) entry which is preliminary data.</text>
</comment>
<evidence type="ECO:0000256" key="1">
    <source>
        <dbReference type="SAM" id="MobiDB-lite"/>
    </source>
</evidence>
<proteinExistence type="predicted"/>